<accession>A0ACC2U0B3</accession>
<evidence type="ECO:0000313" key="2">
    <source>
        <dbReference type="Proteomes" id="UP001165960"/>
    </source>
</evidence>
<gene>
    <name evidence="1" type="ORF">DSO57_1025684</name>
</gene>
<dbReference type="EMBL" id="QTSX02001566">
    <property type="protein sequence ID" value="KAJ9080374.1"/>
    <property type="molecule type" value="Genomic_DNA"/>
</dbReference>
<organism evidence="1 2">
    <name type="scientific">Entomophthora muscae</name>
    <dbReference type="NCBI Taxonomy" id="34485"/>
    <lineage>
        <taxon>Eukaryota</taxon>
        <taxon>Fungi</taxon>
        <taxon>Fungi incertae sedis</taxon>
        <taxon>Zoopagomycota</taxon>
        <taxon>Entomophthoromycotina</taxon>
        <taxon>Entomophthoromycetes</taxon>
        <taxon>Entomophthorales</taxon>
        <taxon>Entomophthoraceae</taxon>
        <taxon>Entomophthora</taxon>
    </lineage>
</organism>
<sequence>MHDAPESRFFAALKRGWTFITRVQAKYAQSNAECLVLESNQIITLICALLVQGAPTAPETTLQHRSQGTPAL</sequence>
<dbReference type="Proteomes" id="UP001165960">
    <property type="component" value="Unassembled WGS sequence"/>
</dbReference>
<evidence type="ECO:0000313" key="1">
    <source>
        <dbReference type="EMBL" id="KAJ9080374.1"/>
    </source>
</evidence>
<name>A0ACC2U0B3_9FUNG</name>
<comment type="caution">
    <text evidence="1">The sequence shown here is derived from an EMBL/GenBank/DDBJ whole genome shotgun (WGS) entry which is preliminary data.</text>
</comment>
<proteinExistence type="predicted"/>
<keyword evidence="2" id="KW-1185">Reference proteome</keyword>
<protein>
    <submittedName>
        <fullName evidence="1">Uncharacterized protein</fullName>
    </submittedName>
</protein>
<reference evidence="1" key="1">
    <citation type="submission" date="2022-04" db="EMBL/GenBank/DDBJ databases">
        <title>Genome of the entomopathogenic fungus Entomophthora muscae.</title>
        <authorList>
            <person name="Elya C."/>
            <person name="Lovett B.R."/>
            <person name="Lee E."/>
            <person name="Macias A.M."/>
            <person name="Hajek A.E."/>
            <person name="De Bivort B.L."/>
            <person name="Kasson M.T."/>
            <person name="De Fine Licht H.H."/>
            <person name="Stajich J.E."/>
        </authorList>
    </citation>
    <scope>NUCLEOTIDE SEQUENCE</scope>
    <source>
        <strain evidence="1">Berkeley</strain>
    </source>
</reference>